<dbReference type="Pfam" id="PF22848">
    <property type="entry name" value="ASD1_dom"/>
    <property type="match status" value="1"/>
</dbReference>
<gene>
    <name evidence="8" type="ORF">CJ030_MR0G006811</name>
</gene>
<dbReference type="Proteomes" id="UP000516437">
    <property type="component" value="Unassembled WGS sequence"/>
</dbReference>
<dbReference type="Gene3D" id="3.20.20.80">
    <property type="entry name" value="Glycosidases"/>
    <property type="match status" value="1"/>
</dbReference>
<dbReference type="SUPFAM" id="SSF51445">
    <property type="entry name" value="(Trans)glycosidases"/>
    <property type="match status" value="1"/>
</dbReference>
<dbReference type="InterPro" id="IPR055235">
    <property type="entry name" value="ASD1_cat"/>
</dbReference>
<organism evidence="8 9">
    <name type="scientific">Morella rubra</name>
    <name type="common">Chinese bayberry</name>
    <dbReference type="NCBI Taxonomy" id="262757"/>
    <lineage>
        <taxon>Eukaryota</taxon>
        <taxon>Viridiplantae</taxon>
        <taxon>Streptophyta</taxon>
        <taxon>Embryophyta</taxon>
        <taxon>Tracheophyta</taxon>
        <taxon>Spermatophyta</taxon>
        <taxon>Magnoliopsida</taxon>
        <taxon>eudicotyledons</taxon>
        <taxon>Gunneridae</taxon>
        <taxon>Pentapetalae</taxon>
        <taxon>rosids</taxon>
        <taxon>fabids</taxon>
        <taxon>Fagales</taxon>
        <taxon>Myricaceae</taxon>
        <taxon>Morella</taxon>
    </lineage>
</organism>
<dbReference type="InterPro" id="IPR013780">
    <property type="entry name" value="Glyco_hydro_b"/>
</dbReference>
<dbReference type="Pfam" id="PF06964">
    <property type="entry name" value="Alpha-L-AF_C"/>
    <property type="match status" value="1"/>
</dbReference>
<dbReference type="GO" id="GO:0046556">
    <property type="term" value="F:alpha-L-arabinofuranosidase activity"/>
    <property type="evidence" value="ECO:0007669"/>
    <property type="project" value="UniProtKB-EC"/>
</dbReference>
<name>A0A6A1UNB4_9ROSI</name>
<evidence type="ECO:0000256" key="1">
    <source>
        <dbReference type="ARBA" id="ARBA00001462"/>
    </source>
</evidence>
<dbReference type="InterPro" id="IPR017853">
    <property type="entry name" value="GH"/>
</dbReference>
<proteinExistence type="inferred from homology"/>
<evidence type="ECO:0000313" key="9">
    <source>
        <dbReference type="Proteomes" id="UP000516437"/>
    </source>
</evidence>
<keyword evidence="4" id="KW-0732">Signal</keyword>
<evidence type="ECO:0000256" key="3">
    <source>
        <dbReference type="ARBA" id="ARBA00012670"/>
    </source>
</evidence>
<sequence length="307" mass="34012">MGHPEPFDLRYVAIGNEDCGKKNYRGNYLKFYSAIKKAYPDIKMISNCDGSSRKLDHPADFYDFHVYTSANNLFSMAHQFDHTSRDGPKAFVSEYAVTGKDAGTGSLLAALGEAAFLIGLEKNSDLVEMASYAPLFVNTNDRRWNPDAIVFNSSQLYGTPSYWVQRFFTESSAATVLETTLQTNISSSLIASAITWQNSTNFNTYLRIKIVNFGSDIVNLKISVTGLEPNSIQLSGSTQTVLTSASLMDENSFKEPTKVMPTQSLLENAGEDMNVILPPHSFSSFDLLKESSNLRTLRTDFLSRSSS</sequence>
<dbReference type="FunFam" id="2.60.40.1180:FF:000011">
    <property type="entry name" value="Alpha-L-arabinofuranosidase 1"/>
    <property type="match status" value="1"/>
</dbReference>
<comment type="caution">
    <text evidence="8">The sequence shown here is derived from an EMBL/GenBank/DDBJ whole genome shotgun (WGS) entry which is preliminary data.</text>
</comment>
<dbReference type="EMBL" id="RXIC02000143">
    <property type="protein sequence ID" value="KAB1200620.1"/>
    <property type="molecule type" value="Genomic_DNA"/>
</dbReference>
<keyword evidence="9" id="KW-1185">Reference proteome</keyword>
<comment type="similarity">
    <text evidence="2">Belongs to the glycosyl hydrolase 51 family.</text>
</comment>
<evidence type="ECO:0000313" key="8">
    <source>
        <dbReference type="EMBL" id="KAB1200620.1"/>
    </source>
</evidence>
<dbReference type="GO" id="GO:0046373">
    <property type="term" value="P:L-arabinose metabolic process"/>
    <property type="evidence" value="ECO:0007669"/>
    <property type="project" value="InterPro"/>
</dbReference>
<comment type="catalytic activity">
    <reaction evidence="1">
        <text>Hydrolysis of terminal non-reducing alpha-L-arabinofuranoside residues in alpha-L-arabinosides.</text>
        <dbReference type="EC" id="3.2.1.55"/>
    </reaction>
</comment>
<feature type="domain" description="Alpha-L-arabinofuranosidase C-terminal" evidence="7">
    <location>
        <begin position="93"/>
        <end position="281"/>
    </location>
</feature>
<evidence type="ECO:0000256" key="5">
    <source>
        <dbReference type="ARBA" id="ARBA00022801"/>
    </source>
</evidence>
<dbReference type="EC" id="3.2.1.55" evidence="3"/>
<reference evidence="8 9" key="1">
    <citation type="journal article" date="2019" name="Plant Biotechnol. J.">
        <title>The red bayberry genome and genetic basis of sex determination.</title>
        <authorList>
            <person name="Jia H.M."/>
            <person name="Jia H.J."/>
            <person name="Cai Q.L."/>
            <person name="Wang Y."/>
            <person name="Zhao H.B."/>
            <person name="Yang W.F."/>
            <person name="Wang G.Y."/>
            <person name="Li Y.H."/>
            <person name="Zhan D.L."/>
            <person name="Shen Y.T."/>
            <person name="Niu Q.F."/>
            <person name="Chang L."/>
            <person name="Qiu J."/>
            <person name="Zhao L."/>
            <person name="Xie H.B."/>
            <person name="Fu W.Y."/>
            <person name="Jin J."/>
            <person name="Li X.W."/>
            <person name="Jiao Y."/>
            <person name="Zhou C.C."/>
            <person name="Tu T."/>
            <person name="Chai C.Y."/>
            <person name="Gao J.L."/>
            <person name="Fan L.J."/>
            <person name="van de Weg E."/>
            <person name="Wang J.Y."/>
            <person name="Gao Z.S."/>
        </authorList>
    </citation>
    <scope>NUCLEOTIDE SEQUENCE [LARGE SCALE GENOMIC DNA]</scope>
    <source>
        <tissue evidence="8">Leaves</tissue>
    </source>
</reference>
<evidence type="ECO:0000256" key="2">
    <source>
        <dbReference type="ARBA" id="ARBA00007186"/>
    </source>
</evidence>
<keyword evidence="6" id="KW-0325">Glycoprotein</keyword>
<dbReference type="AlphaFoldDB" id="A0A6A1UNB4"/>
<evidence type="ECO:0000259" key="7">
    <source>
        <dbReference type="SMART" id="SM00813"/>
    </source>
</evidence>
<accession>A0A6A1UNB4</accession>
<dbReference type="PANTHER" id="PTHR31776:SF0">
    <property type="entry name" value="ALPHA-L-ARABINOFURANOSIDASE 1"/>
    <property type="match status" value="1"/>
</dbReference>
<evidence type="ECO:0000256" key="6">
    <source>
        <dbReference type="ARBA" id="ARBA00023180"/>
    </source>
</evidence>
<dbReference type="InterPro" id="IPR010720">
    <property type="entry name" value="Alpha-L-AF_C"/>
</dbReference>
<evidence type="ECO:0000256" key="4">
    <source>
        <dbReference type="ARBA" id="ARBA00022729"/>
    </source>
</evidence>
<dbReference type="OrthoDB" id="406864at2759"/>
<dbReference type="Gene3D" id="2.60.40.1180">
    <property type="entry name" value="Golgi alpha-mannosidase II"/>
    <property type="match status" value="1"/>
</dbReference>
<keyword evidence="5" id="KW-0378">Hydrolase</keyword>
<dbReference type="PANTHER" id="PTHR31776">
    <property type="entry name" value="ALPHA-L-ARABINOFURANOSIDASE 1"/>
    <property type="match status" value="1"/>
</dbReference>
<protein>
    <recommendedName>
        <fullName evidence="3">non-reducing end alpha-L-arabinofuranosidase</fullName>
        <ecNumber evidence="3">3.2.1.55</ecNumber>
    </recommendedName>
</protein>
<dbReference type="SMART" id="SM00813">
    <property type="entry name" value="Alpha-L-AF_C"/>
    <property type="match status" value="1"/>
</dbReference>
<dbReference type="InterPro" id="IPR051563">
    <property type="entry name" value="Glycosyl_Hydrolase_51"/>
</dbReference>